<keyword evidence="5 10" id="KW-0812">Transmembrane</keyword>
<comment type="caution">
    <text evidence="10">Lacks conserved residue(s) required for the propagation of feature annotation.</text>
</comment>
<evidence type="ECO:0000256" key="10">
    <source>
        <dbReference type="RuleBase" id="RU362071"/>
    </source>
</evidence>
<dbReference type="PANTHER" id="PTHR30065">
    <property type="entry name" value="FLAGELLAR BIOSYNTHETIC PROTEIN FLIR"/>
    <property type="match status" value="1"/>
</dbReference>
<keyword evidence="11" id="KW-0282">Flagellum</keyword>
<evidence type="ECO:0000256" key="8">
    <source>
        <dbReference type="ARBA" id="ARBA00023143"/>
    </source>
</evidence>
<keyword evidence="6 10" id="KW-1133">Transmembrane helix</keyword>
<evidence type="ECO:0000256" key="7">
    <source>
        <dbReference type="ARBA" id="ARBA00023136"/>
    </source>
</evidence>
<evidence type="ECO:0000256" key="5">
    <source>
        <dbReference type="ARBA" id="ARBA00022692"/>
    </source>
</evidence>
<evidence type="ECO:0000256" key="9">
    <source>
        <dbReference type="NCBIfam" id="TIGR01400"/>
    </source>
</evidence>
<feature type="transmembrane region" description="Helical" evidence="10">
    <location>
        <begin position="12"/>
        <end position="29"/>
    </location>
</feature>
<protein>
    <recommendedName>
        <fullName evidence="3 9">Flagellar biosynthetic protein FliR</fullName>
    </recommendedName>
</protein>
<keyword evidence="11" id="KW-0966">Cell projection</keyword>
<dbReference type="GO" id="GO:0044780">
    <property type="term" value="P:bacterial-type flagellum assembly"/>
    <property type="evidence" value="ECO:0007669"/>
    <property type="project" value="UniProtKB-UniRule"/>
</dbReference>
<sequence length="258" mass="27987">MELPLELTEQFLMVFFRVSSFLFLVPLFGSPNLPAMLKIGLAFALTLVFVPILPPPTVSLLVTGPGVILALGRELLIGGALALAVKLIFAGVELAGQILGYQMGFSIMNVIDPQTSEQVSVLGQFQNFLALMIFLAIDGHHLLIRALMHSFQLVSPLEASFSNGLIHTLTFLSSQIFVLAIKISAPAMIAVFLANLAMGLMARLVPQMNVFMLNVPLTIALGFLVIGLSLPFFAQLLVKAFHQLEGDLYQLLRTMAHA</sequence>
<gene>
    <name evidence="11" type="primary">fliR</name>
    <name evidence="11" type="ORF">HYY20_00695</name>
</gene>
<keyword evidence="11" id="KW-0969">Cilium</keyword>
<dbReference type="EMBL" id="JACPRF010000020">
    <property type="protein sequence ID" value="MBI2875380.1"/>
    <property type="molecule type" value="Genomic_DNA"/>
</dbReference>
<accession>A0A932FZH1</accession>
<comment type="subcellular location">
    <subcellularLocation>
        <location evidence="10">Cell membrane</location>
        <topology evidence="10">Multi-pass membrane protein</topology>
    </subcellularLocation>
    <subcellularLocation>
        <location evidence="10">Bacterial flagellum basal body</location>
    </subcellularLocation>
</comment>
<evidence type="ECO:0000256" key="3">
    <source>
        <dbReference type="ARBA" id="ARBA00021717"/>
    </source>
</evidence>
<feature type="transmembrane region" description="Helical" evidence="10">
    <location>
        <begin position="35"/>
        <end position="54"/>
    </location>
</feature>
<feature type="transmembrane region" description="Helical" evidence="10">
    <location>
        <begin position="217"/>
        <end position="238"/>
    </location>
</feature>
<evidence type="ECO:0000256" key="4">
    <source>
        <dbReference type="ARBA" id="ARBA00022475"/>
    </source>
</evidence>
<dbReference type="PRINTS" id="PR00953">
    <property type="entry name" value="TYPE3IMRPROT"/>
</dbReference>
<feature type="transmembrane region" description="Helical" evidence="10">
    <location>
        <begin position="75"/>
        <end position="99"/>
    </location>
</feature>
<proteinExistence type="inferred from homology"/>
<comment type="function">
    <text evidence="1 10">Role in flagellar biosynthesis.</text>
</comment>
<comment type="similarity">
    <text evidence="2 10">Belongs to the FliR/MopE/SpaR family.</text>
</comment>
<dbReference type="PANTHER" id="PTHR30065:SF1">
    <property type="entry name" value="SURFACE PRESENTATION OF ANTIGENS PROTEIN SPAR"/>
    <property type="match status" value="1"/>
</dbReference>
<dbReference type="Pfam" id="PF01311">
    <property type="entry name" value="Bac_export_1"/>
    <property type="match status" value="1"/>
</dbReference>
<dbReference type="Proteomes" id="UP000769766">
    <property type="component" value="Unassembled WGS sequence"/>
</dbReference>
<keyword evidence="8 10" id="KW-0975">Bacterial flagellum</keyword>
<dbReference type="NCBIfam" id="TIGR01400">
    <property type="entry name" value="fliR"/>
    <property type="match status" value="1"/>
</dbReference>
<evidence type="ECO:0000256" key="2">
    <source>
        <dbReference type="ARBA" id="ARBA00009772"/>
    </source>
</evidence>
<dbReference type="GO" id="GO:0005886">
    <property type="term" value="C:plasma membrane"/>
    <property type="evidence" value="ECO:0007669"/>
    <property type="project" value="UniProtKB-SubCell"/>
</dbReference>
<reference evidence="11" key="1">
    <citation type="submission" date="2020-07" db="EMBL/GenBank/DDBJ databases">
        <title>Huge and variable diversity of episymbiotic CPR bacteria and DPANN archaea in groundwater ecosystems.</title>
        <authorList>
            <person name="He C.Y."/>
            <person name="Keren R."/>
            <person name="Whittaker M."/>
            <person name="Farag I.F."/>
            <person name="Doudna J."/>
            <person name="Cate J.H.D."/>
            <person name="Banfield J.F."/>
        </authorList>
    </citation>
    <scope>NUCLEOTIDE SEQUENCE</scope>
    <source>
        <strain evidence="11">NC_groundwater_672_Ag_B-0.1um_62_36</strain>
    </source>
</reference>
<name>A0A932FZH1_UNCTE</name>
<dbReference type="GO" id="GO:0006605">
    <property type="term" value="P:protein targeting"/>
    <property type="evidence" value="ECO:0007669"/>
    <property type="project" value="UniProtKB-UniRule"/>
</dbReference>
<evidence type="ECO:0000313" key="11">
    <source>
        <dbReference type="EMBL" id="MBI2875380.1"/>
    </source>
</evidence>
<keyword evidence="7 10" id="KW-0472">Membrane</keyword>
<dbReference type="InterPro" id="IPR006303">
    <property type="entry name" value="FliR"/>
</dbReference>
<dbReference type="GO" id="GO:0009425">
    <property type="term" value="C:bacterial-type flagellum basal body"/>
    <property type="evidence" value="ECO:0007669"/>
    <property type="project" value="UniProtKB-SubCell"/>
</dbReference>
<dbReference type="InterPro" id="IPR002010">
    <property type="entry name" value="T3SS_IM_R"/>
</dbReference>
<keyword evidence="4 10" id="KW-1003">Cell membrane</keyword>
<evidence type="ECO:0000256" key="1">
    <source>
        <dbReference type="ARBA" id="ARBA00002578"/>
    </source>
</evidence>
<evidence type="ECO:0000313" key="12">
    <source>
        <dbReference type="Proteomes" id="UP000769766"/>
    </source>
</evidence>
<dbReference type="AlphaFoldDB" id="A0A932FZH1"/>
<evidence type="ECO:0000256" key="6">
    <source>
        <dbReference type="ARBA" id="ARBA00022989"/>
    </source>
</evidence>
<organism evidence="11 12">
    <name type="scientific">Tectimicrobiota bacterium</name>
    <dbReference type="NCBI Taxonomy" id="2528274"/>
    <lineage>
        <taxon>Bacteria</taxon>
        <taxon>Pseudomonadati</taxon>
        <taxon>Nitrospinota/Tectimicrobiota group</taxon>
        <taxon>Candidatus Tectimicrobiota</taxon>
    </lineage>
</organism>
<comment type="caution">
    <text evidence="11">The sequence shown here is derived from an EMBL/GenBank/DDBJ whole genome shotgun (WGS) entry which is preliminary data.</text>
</comment>